<feature type="region of interest" description="Disordered" evidence="2">
    <location>
        <begin position="55"/>
        <end position="94"/>
    </location>
</feature>
<accession>A0A1V8ZXW7</accession>
<dbReference type="EMBL" id="MWIH01000009">
    <property type="protein sequence ID" value="OQO89616.1"/>
    <property type="molecule type" value="Genomic_DNA"/>
</dbReference>
<dbReference type="InterPro" id="IPR005754">
    <property type="entry name" value="Sortase"/>
</dbReference>
<dbReference type="InterPro" id="IPR023365">
    <property type="entry name" value="Sortase_dom-sf"/>
</dbReference>
<evidence type="ECO:0000256" key="2">
    <source>
        <dbReference type="SAM" id="MobiDB-lite"/>
    </source>
</evidence>
<dbReference type="Gene3D" id="2.40.260.10">
    <property type="entry name" value="Sortase"/>
    <property type="match status" value="1"/>
</dbReference>
<gene>
    <name evidence="3" type="ORF">B1813_22120</name>
</gene>
<dbReference type="RefSeq" id="WP_081195177.1">
    <property type="nucleotide sequence ID" value="NZ_MWIH01000009.1"/>
</dbReference>
<reference evidence="3 4" key="1">
    <citation type="submission" date="2017-02" db="EMBL/GenBank/DDBJ databases">
        <title>Draft genome of Saccharomonospora sp. 154.</title>
        <authorList>
            <person name="Alonso-Carmona G.S."/>
            <person name="De La Haba R."/>
            <person name="Vera-Gargallo B."/>
            <person name="Sandoval-Trujillo A.H."/>
            <person name="Ramirez-Duran N."/>
            <person name="Ventosa A."/>
        </authorList>
    </citation>
    <scope>NUCLEOTIDE SEQUENCE [LARGE SCALE GENOMIC DNA]</scope>
    <source>
        <strain evidence="3 4">LRS4.154</strain>
    </source>
</reference>
<dbReference type="GO" id="GO:0016787">
    <property type="term" value="F:hydrolase activity"/>
    <property type="evidence" value="ECO:0007669"/>
    <property type="project" value="UniProtKB-KW"/>
</dbReference>
<dbReference type="InterPro" id="IPR042001">
    <property type="entry name" value="Sortase_F"/>
</dbReference>
<keyword evidence="1" id="KW-0378">Hydrolase</keyword>
<keyword evidence="4" id="KW-1185">Reference proteome</keyword>
<sequence length="232" mass="23885">MSANGASPVWLRRMATLLAVFAVLATTAGVAVLRSGATSEAGPPSPATEFRASVPAEAGEPAAEPDPAPTSRPTGPAEPPPDTPQPPGTVRLADGDTAGLVRTRLTGDGTLPIPPGTADVAWWGAEVGAERGVSLLAGHVGWHGADGSFAALWRHRPGDEVTVRDTADRPWTYRVAAVRTLHKTDLGAHAPDLFRQDGPHRLVLVTCGGDYLGGTDGYSDNLVVTATPVSTP</sequence>
<dbReference type="AlphaFoldDB" id="A0A1V8ZXW7"/>
<evidence type="ECO:0000256" key="1">
    <source>
        <dbReference type="ARBA" id="ARBA00022801"/>
    </source>
</evidence>
<dbReference type="STRING" id="1962155.B1813_22120"/>
<organism evidence="3 4">
    <name type="scientific">Saccharomonospora piscinae</name>
    <dbReference type="NCBI Taxonomy" id="687388"/>
    <lineage>
        <taxon>Bacteria</taxon>
        <taxon>Bacillati</taxon>
        <taxon>Actinomycetota</taxon>
        <taxon>Actinomycetes</taxon>
        <taxon>Pseudonocardiales</taxon>
        <taxon>Pseudonocardiaceae</taxon>
        <taxon>Saccharomonospora</taxon>
    </lineage>
</organism>
<dbReference type="Proteomes" id="UP000192591">
    <property type="component" value="Unassembled WGS sequence"/>
</dbReference>
<dbReference type="Pfam" id="PF04203">
    <property type="entry name" value="Sortase"/>
    <property type="match status" value="1"/>
</dbReference>
<dbReference type="SUPFAM" id="SSF63817">
    <property type="entry name" value="Sortase"/>
    <property type="match status" value="1"/>
</dbReference>
<dbReference type="CDD" id="cd05829">
    <property type="entry name" value="Sortase_F"/>
    <property type="match status" value="1"/>
</dbReference>
<comment type="caution">
    <text evidence="3">The sequence shown here is derived from an EMBL/GenBank/DDBJ whole genome shotgun (WGS) entry which is preliminary data.</text>
</comment>
<protein>
    <submittedName>
        <fullName evidence="3">Sortase</fullName>
    </submittedName>
</protein>
<evidence type="ECO:0000313" key="3">
    <source>
        <dbReference type="EMBL" id="OQO89616.1"/>
    </source>
</evidence>
<proteinExistence type="predicted"/>
<feature type="compositionally biased region" description="Pro residues" evidence="2">
    <location>
        <begin position="64"/>
        <end position="87"/>
    </location>
</feature>
<name>A0A1V8ZXW7_SACPI</name>
<evidence type="ECO:0000313" key="4">
    <source>
        <dbReference type="Proteomes" id="UP000192591"/>
    </source>
</evidence>